<name>A0A1E5GN67_9ENTE</name>
<evidence type="ECO:0000256" key="1">
    <source>
        <dbReference type="ARBA" id="ARBA00004651"/>
    </source>
</evidence>
<dbReference type="GO" id="GO:0005886">
    <property type="term" value="C:plasma membrane"/>
    <property type="evidence" value="ECO:0007669"/>
    <property type="project" value="UniProtKB-SubCell"/>
</dbReference>
<dbReference type="Pfam" id="PF12698">
    <property type="entry name" value="ABC2_membrane_3"/>
    <property type="match status" value="1"/>
</dbReference>
<gene>
    <name evidence="8" type="ORF">BCR21_03865</name>
</gene>
<evidence type="ECO:0000256" key="5">
    <source>
        <dbReference type="ARBA" id="ARBA00023136"/>
    </source>
</evidence>
<keyword evidence="4 6" id="KW-1133">Transmembrane helix</keyword>
<evidence type="ECO:0000313" key="8">
    <source>
        <dbReference type="EMBL" id="OEG14137.1"/>
    </source>
</evidence>
<feature type="transmembrane region" description="Helical" evidence="6">
    <location>
        <begin position="301"/>
        <end position="319"/>
    </location>
</feature>
<evidence type="ECO:0000256" key="2">
    <source>
        <dbReference type="ARBA" id="ARBA00022475"/>
    </source>
</evidence>
<feature type="transmembrane region" description="Helical" evidence="6">
    <location>
        <begin position="234"/>
        <end position="255"/>
    </location>
</feature>
<keyword evidence="3 6" id="KW-0812">Transmembrane</keyword>
<keyword evidence="9" id="KW-1185">Reference proteome</keyword>
<proteinExistence type="predicted"/>
<dbReference type="Proteomes" id="UP000094068">
    <property type="component" value="Unassembled WGS sequence"/>
</dbReference>
<dbReference type="GO" id="GO:0140359">
    <property type="term" value="F:ABC-type transporter activity"/>
    <property type="evidence" value="ECO:0007669"/>
    <property type="project" value="InterPro"/>
</dbReference>
<evidence type="ECO:0000256" key="3">
    <source>
        <dbReference type="ARBA" id="ARBA00022692"/>
    </source>
</evidence>
<organism evidence="8 9">
    <name type="scientific">Enterococcus ureasiticus</name>
    <dbReference type="NCBI Taxonomy" id="903984"/>
    <lineage>
        <taxon>Bacteria</taxon>
        <taxon>Bacillati</taxon>
        <taxon>Bacillota</taxon>
        <taxon>Bacilli</taxon>
        <taxon>Lactobacillales</taxon>
        <taxon>Enterococcaceae</taxon>
        <taxon>Enterococcus</taxon>
    </lineage>
</organism>
<dbReference type="EMBL" id="MIJZ01000001">
    <property type="protein sequence ID" value="OEG14137.1"/>
    <property type="molecule type" value="Genomic_DNA"/>
</dbReference>
<evidence type="ECO:0000256" key="6">
    <source>
        <dbReference type="SAM" id="Phobius"/>
    </source>
</evidence>
<keyword evidence="2" id="KW-1003">Cell membrane</keyword>
<dbReference type="RefSeq" id="WP_069645183.1">
    <property type="nucleotide sequence ID" value="NZ_MIJZ01000001.1"/>
</dbReference>
<accession>A0A1E5GN67</accession>
<feature type="domain" description="ABC-2 type transporter transmembrane" evidence="7">
    <location>
        <begin position="17"/>
        <end position="376"/>
    </location>
</feature>
<keyword evidence="5 6" id="KW-0472">Membrane</keyword>
<comment type="subcellular location">
    <subcellularLocation>
        <location evidence="1">Cell membrane</location>
        <topology evidence="1">Multi-pass membrane protein</topology>
    </subcellularLocation>
</comment>
<feature type="transmembrane region" description="Helical" evidence="6">
    <location>
        <begin position="356"/>
        <end position="376"/>
    </location>
</feature>
<sequence>MSVFKATLGILKKNLGTLILALAISLGISFAYSGSNSTKSNATELEKMNVVIFNKDHGNTGKQLETYLKQTMNVVSLKDTQEKIDDALFFGKVDYVLTIPDSFSQTIKQNQRPKLTIQVKPDSFNQVYIDSIINNYLSTYQFYQEAFPGKTEAEIVNLTTTNLAKVGQINFDSSYNQSKKNKATGKVFGVLAYTMFMTIFSAITLVSLAFNRKEIKLRNGCSPLSKRSFSRQQFIVQLGFCLALWAVFVCLILLITKSNIDRYSAYFILNTLLLFIVAVSFSNLIGGIISNPDMVSGINNVFILGSAFVSGVFVPVEILPDIVTKVASFTPTYWYMRNCTLIGNTVHFNNDFSTKFQFNSLILLIFAFIFFLLAMLTRTEHGGLKFSFSKIAINK</sequence>
<dbReference type="PANTHER" id="PTHR30294">
    <property type="entry name" value="MEMBRANE COMPONENT OF ABC TRANSPORTER YHHJ-RELATED"/>
    <property type="match status" value="1"/>
</dbReference>
<evidence type="ECO:0000256" key="4">
    <source>
        <dbReference type="ARBA" id="ARBA00022989"/>
    </source>
</evidence>
<evidence type="ECO:0000259" key="7">
    <source>
        <dbReference type="Pfam" id="PF12698"/>
    </source>
</evidence>
<feature type="transmembrane region" description="Helical" evidence="6">
    <location>
        <begin position="187"/>
        <end position="210"/>
    </location>
</feature>
<reference evidence="9" key="1">
    <citation type="submission" date="2016-09" db="EMBL/GenBank/DDBJ databases">
        <authorList>
            <person name="Gulvik C.A."/>
        </authorList>
    </citation>
    <scope>NUCLEOTIDE SEQUENCE [LARGE SCALE GENOMIC DNA]</scope>
    <source>
        <strain evidence="9">DSM 23328</strain>
    </source>
</reference>
<feature type="transmembrane region" description="Helical" evidence="6">
    <location>
        <begin position="267"/>
        <end position="289"/>
    </location>
</feature>
<dbReference type="AlphaFoldDB" id="A0A1E5GN67"/>
<dbReference type="InterPro" id="IPR051449">
    <property type="entry name" value="ABC-2_transporter_component"/>
</dbReference>
<dbReference type="InterPro" id="IPR013525">
    <property type="entry name" value="ABC2_TM"/>
</dbReference>
<evidence type="ECO:0000313" key="9">
    <source>
        <dbReference type="Proteomes" id="UP000094068"/>
    </source>
</evidence>
<protein>
    <recommendedName>
        <fullName evidence="7">ABC-2 type transporter transmembrane domain-containing protein</fullName>
    </recommendedName>
</protein>
<dbReference type="PANTHER" id="PTHR30294:SF29">
    <property type="entry name" value="MULTIDRUG ABC TRANSPORTER PERMEASE YBHS-RELATED"/>
    <property type="match status" value="1"/>
</dbReference>
<dbReference type="STRING" id="903984.BCR21_03865"/>
<dbReference type="Gene3D" id="3.40.1710.10">
    <property type="entry name" value="abc type-2 transporter like domain"/>
    <property type="match status" value="1"/>
</dbReference>
<comment type="caution">
    <text evidence="8">The sequence shown here is derived from an EMBL/GenBank/DDBJ whole genome shotgun (WGS) entry which is preliminary data.</text>
</comment>